<dbReference type="EMBL" id="JBBWWR010000008">
    <property type="protein sequence ID" value="KAK8962241.1"/>
    <property type="molecule type" value="Genomic_DNA"/>
</dbReference>
<evidence type="ECO:0000256" key="4">
    <source>
        <dbReference type="ARBA" id="ARBA00022989"/>
    </source>
</evidence>
<comment type="subcellular location">
    <subcellularLocation>
        <location evidence="1">Membrane</location>
        <topology evidence="1">Multi-pass membrane protein</topology>
    </subcellularLocation>
</comment>
<feature type="transmembrane region" description="Helical" evidence="6">
    <location>
        <begin position="141"/>
        <end position="164"/>
    </location>
</feature>
<organism evidence="7 8">
    <name type="scientific">Platanthera guangdongensis</name>
    <dbReference type="NCBI Taxonomy" id="2320717"/>
    <lineage>
        <taxon>Eukaryota</taxon>
        <taxon>Viridiplantae</taxon>
        <taxon>Streptophyta</taxon>
        <taxon>Embryophyta</taxon>
        <taxon>Tracheophyta</taxon>
        <taxon>Spermatophyta</taxon>
        <taxon>Magnoliopsida</taxon>
        <taxon>Liliopsida</taxon>
        <taxon>Asparagales</taxon>
        <taxon>Orchidaceae</taxon>
        <taxon>Orchidoideae</taxon>
        <taxon>Orchideae</taxon>
        <taxon>Orchidinae</taxon>
        <taxon>Platanthera</taxon>
    </lineage>
</organism>
<evidence type="ECO:0000256" key="2">
    <source>
        <dbReference type="ARBA" id="ARBA00006665"/>
    </source>
</evidence>
<dbReference type="Pfam" id="PF03348">
    <property type="entry name" value="Serinc"/>
    <property type="match status" value="2"/>
</dbReference>
<dbReference type="PANTHER" id="PTHR10383">
    <property type="entry name" value="SERINE INCORPORATOR"/>
    <property type="match status" value="1"/>
</dbReference>
<dbReference type="InterPro" id="IPR005016">
    <property type="entry name" value="TDE1/TMS"/>
</dbReference>
<protein>
    <recommendedName>
        <fullName evidence="9">Serine incorporator</fullName>
    </recommendedName>
</protein>
<proteinExistence type="inferred from homology"/>
<evidence type="ECO:0000256" key="1">
    <source>
        <dbReference type="ARBA" id="ARBA00004141"/>
    </source>
</evidence>
<keyword evidence="5 6" id="KW-0472">Membrane</keyword>
<evidence type="ECO:0000256" key="3">
    <source>
        <dbReference type="ARBA" id="ARBA00022692"/>
    </source>
</evidence>
<accession>A0ABR2MEW2</accession>
<feature type="transmembrane region" description="Helical" evidence="6">
    <location>
        <begin position="73"/>
        <end position="93"/>
    </location>
</feature>
<evidence type="ECO:0000313" key="8">
    <source>
        <dbReference type="Proteomes" id="UP001412067"/>
    </source>
</evidence>
<evidence type="ECO:0000256" key="5">
    <source>
        <dbReference type="ARBA" id="ARBA00023136"/>
    </source>
</evidence>
<evidence type="ECO:0000256" key="6">
    <source>
        <dbReference type="SAM" id="Phobius"/>
    </source>
</evidence>
<keyword evidence="8" id="KW-1185">Reference proteome</keyword>
<feature type="transmembrane region" description="Helical" evidence="6">
    <location>
        <begin position="25"/>
        <end position="44"/>
    </location>
</feature>
<evidence type="ECO:0000313" key="7">
    <source>
        <dbReference type="EMBL" id="KAK8962241.1"/>
    </source>
</evidence>
<keyword evidence="4 6" id="KW-1133">Transmembrane helix</keyword>
<sequence length="320" mass="36553">MEDPGYREEEHSSCGRLFLRSNPSIARYIYSLIFLVTSLLAWTIRDYGRTFLSELRRLKGCHGASYCLGAEGVLRISAGCSMFFFVLFVTTLGTKKLKDVRNSWHSEWWAAKMLLWMSFMTVPFFLPSEFFFIYGESHIQVMIITIASHVASTVACIMMYIWYAPKLSCRLNILFISLTFLLLQIINFVSIHQKVRAGYLAPGLMGAYIVFLCWCAIRSEPRTEICNLKAEVGNGSDWHTIASFVIAIVVIVVATFSTGMDSECFQFTKIKKKSEGDIPYGYGFFHFVFTVGSMYFGMLFVGWDAHKTMKRWTIDVGWAS</sequence>
<dbReference type="PANTHER" id="PTHR10383:SF63">
    <property type="entry name" value="OS01G0179800 PROTEIN"/>
    <property type="match status" value="1"/>
</dbReference>
<feature type="transmembrane region" description="Helical" evidence="6">
    <location>
        <begin position="238"/>
        <end position="260"/>
    </location>
</feature>
<feature type="transmembrane region" description="Helical" evidence="6">
    <location>
        <begin position="171"/>
        <end position="191"/>
    </location>
</feature>
<keyword evidence="3 6" id="KW-0812">Transmembrane</keyword>
<feature type="transmembrane region" description="Helical" evidence="6">
    <location>
        <begin position="280"/>
        <end position="301"/>
    </location>
</feature>
<reference evidence="7 8" key="1">
    <citation type="journal article" date="2022" name="Nat. Plants">
        <title>Genomes of leafy and leafless Platanthera orchids illuminate the evolution of mycoheterotrophy.</title>
        <authorList>
            <person name="Li M.H."/>
            <person name="Liu K.W."/>
            <person name="Li Z."/>
            <person name="Lu H.C."/>
            <person name="Ye Q.L."/>
            <person name="Zhang D."/>
            <person name="Wang J.Y."/>
            <person name="Li Y.F."/>
            <person name="Zhong Z.M."/>
            <person name="Liu X."/>
            <person name="Yu X."/>
            <person name="Liu D.K."/>
            <person name="Tu X.D."/>
            <person name="Liu B."/>
            <person name="Hao Y."/>
            <person name="Liao X.Y."/>
            <person name="Jiang Y.T."/>
            <person name="Sun W.H."/>
            <person name="Chen J."/>
            <person name="Chen Y.Q."/>
            <person name="Ai Y."/>
            <person name="Zhai J.W."/>
            <person name="Wu S.S."/>
            <person name="Zhou Z."/>
            <person name="Hsiao Y.Y."/>
            <person name="Wu W.L."/>
            <person name="Chen Y.Y."/>
            <person name="Lin Y.F."/>
            <person name="Hsu J.L."/>
            <person name="Li C.Y."/>
            <person name="Wang Z.W."/>
            <person name="Zhao X."/>
            <person name="Zhong W.Y."/>
            <person name="Ma X.K."/>
            <person name="Ma L."/>
            <person name="Huang J."/>
            <person name="Chen G.Z."/>
            <person name="Huang M.Z."/>
            <person name="Huang L."/>
            <person name="Peng D.H."/>
            <person name="Luo Y.B."/>
            <person name="Zou S.Q."/>
            <person name="Chen S.P."/>
            <person name="Lan S."/>
            <person name="Tsai W.C."/>
            <person name="Van de Peer Y."/>
            <person name="Liu Z.J."/>
        </authorList>
    </citation>
    <scope>NUCLEOTIDE SEQUENCE [LARGE SCALE GENOMIC DNA]</scope>
    <source>
        <strain evidence="7">Lor288</strain>
    </source>
</reference>
<comment type="similarity">
    <text evidence="2">Belongs to the TDE1 family.</text>
</comment>
<name>A0ABR2MEW2_9ASPA</name>
<dbReference type="Proteomes" id="UP001412067">
    <property type="component" value="Unassembled WGS sequence"/>
</dbReference>
<comment type="caution">
    <text evidence="7">The sequence shown here is derived from an EMBL/GenBank/DDBJ whole genome shotgun (WGS) entry which is preliminary data.</text>
</comment>
<feature type="transmembrane region" description="Helical" evidence="6">
    <location>
        <begin position="114"/>
        <end position="135"/>
    </location>
</feature>
<gene>
    <name evidence="7" type="ORF">KSP40_PGU010419</name>
</gene>
<feature type="transmembrane region" description="Helical" evidence="6">
    <location>
        <begin position="197"/>
        <end position="217"/>
    </location>
</feature>
<evidence type="ECO:0008006" key="9">
    <source>
        <dbReference type="Google" id="ProtNLM"/>
    </source>
</evidence>